<organism evidence="2 3">
    <name type="scientific">Pseudomonas putida</name>
    <name type="common">Arthrobacter siderocapsulatus</name>
    <dbReference type="NCBI Taxonomy" id="303"/>
    <lineage>
        <taxon>Bacteria</taxon>
        <taxon>Pseudomonadati</taxon>
        <taxon>Pseudomonadota</taxon>
        <taxon>Gammaproteobacteria</taxon>
        <taxon>Pseudomonadales</taxon>
        <taxon>Pseudomonadaceae</taxon>
        <taxon>Pseudomonas</taxon>
    </lineage>
</organism>
<dbReference type="OrthoDB" id="9794834at2"/>
<proteinExistence type="predicted"/>
<dbReference type="AlphaFoldDB" id="A0A1Q9R1D8"/>
<gene>
    <name evidence="2" type="ORF">PSEMO_41940</name>
</gene>
<dbReference type="Pfam" id="PF06114">
    <property type="entry name" value="Peptidase_M78"/>
    <property type="match status" value="1"/>
</dbReference>
<feature type="domain" description="IrrE N-terminal-like" evidence="1">
    <location>
        <begin position="47"/>
        <end position="147"/>
    </location>
</feature>
<dbReference type="PANTHER" id="PTHR43236:SF1">
    <property type="entry name" value="BLL7220 PROTEIN"/>
    <property type="match status" value="1"/>
</dbReference>
<accession>A0A1Q9R1D8</accession>
<dbReference type="PANTHER" id="PTHR43236">
    <property type="entry name" value="ANTITOXIN HIGA1"/>
    <property type="match status" value="1"/>
</dbReference>
<evidence type="ECO:0000259" key="1">
    <source>
        <dbReference type="Pfam" id="PF06114"/>
    </source>
</evidence>
<dbReference type="InterPro" id="IPR010359">
    <property type="entry name" value="IrrE_HExxH"/>
</dbReference>
<comment type="caution">
    <text evidence="2">The sequence shown here is derived from an EMBL/GenBank/DDBJ whole genome shotgun (WGS) entry which is preliminary data.</text>
</comment>
<dbReference type="Gene3D" id="1.10.10.2910">
    <property type="match status" value="1"/>
</dbReference>
<evidence type="ECO:0000313" key="2">
    <source>
        <dbReference type="EMBL" id="OLS61213.1"/>
    </source>
</evidence>
<dbReference type="InterPro" id="IPR052345">
    <property type="entry name" value="Rad_response_metalloprotease"/>
</dbReference>
<protein>
    <recommendedName>
        <fullName evidence="1">IrrE N-terminal-like domain-containing protein</fullName>
    </recommendedName>
</protein>
<name>A0A1Q9R1D8_PSEPU</name>
<reference evidence="2 3" key="1">
    <citation type="submission" date="2016-10" db="EMBL/GenBank/DDBJ databases">
        <title>Genome Sequence of Pseudomonas putida GM4FR.</title>
        <authorList>
            <person name="Poehlein A."/>
            <person name="Wemheuer F."/>
            <person name="Hollensteiner J."/>
            <person name="Wemheuer B."/>
        </authorList>
    </citation>
    <scope>NUCLEOTIDE SEQUENCE [LARGE SCALE GENOMIC DNA]</scope>
    <source>
        <strain evidence="2 3">GM4FR</strain>
    </source>
</reference>
<dbReference type="Proteomes" id="UP000186736">
    <property type="component" value="Unassembled WGS sequence"/>
</dbReference>
<sequence length="303" mass="33995">MARRVLAIRGLLPPFDLDALAAEYGDLDYLNLPYGVDGITIGIGGEQRPQILVNSAAAPTRRKFTLAHEIGHIVIPWHTGTIVSHLDPGHADAAYAQMEAEANRFAAELLMPSDWLALQFERAGSVEKYFRTVHATAGTSQEATFYKLFKSLPSPVICLQVDNSSRLLKAKRSPTAPYYQPEEGALIDPAYFAANNRYETFEIDGQCYVSWTFIGRDIAEIDSRPWREIYGTILDDTGMRANLQSINAVLAGAFNKSRALSEQDICGAIYRAFDNYQQYGQVVNHPLFEQYVIKRVKELKQRR</sequence>
<evidence type="ECO:0000313" key="3">
    <source>
        <dbReference type="Proteomes" id="UP000186736"/>
    </source>
</evidence>
<dbReference type="EMBL" id="MKZO01000036">
    <property type="protein sequence ID" value="OLS61213.1"/>
    <property type="molecule type" value="Genomic_DNA"/>
</dbReference>